<protein>
    <submittedName>
        <fullName evidence="4">Germ cell-less protein-like 1</fullName>
    </submittedName>
</protein>
<dbReference type="PANTHER" id="PTHR23231:SF17">
    <property type="entry name" value="BTB DOMAIN-CONTAINING PROTEIN"/>
    <property type="match status" value="1"/>
</dbReference>
<dbReference type="PROSITE" id="PS50097">
    <property type="entry name" value="BTB"/>
    <property type="match status" value="1"/>
</dbReference>
<evidence type="ECO:0000256" key="1">
    <source>
        <dbReference type="ARBA" id="ARBA00022473"/>
    </source>
</evidence>
<feature type="region of interest" description="Disordered" evidence="2">
    <location>
        <begin position="1"/>
        <end position="33"/>
    </location>
</feature>
<evidence type="ECO:0000259" key="3">
    <source>
        <dbReference type="PROSITE" id="PS50097"/>
    </source>
</evidence>
<gene>
    <name evidence="4" type="primary">GMCL1</name>
    <name evidence="4" type="ORF">Ciccas_003881</name>
</gene>
<dbReference type="InterPro" id="IPR043380">
    <property type="entry name" value="Gcl-like"/>
</dbReference>
<dbReference type="PANTHER" id="PTHR23231">
    <property type="entry name" value="GERM CELL-LESS PROTEIN"/>
    <property type="match status" value="1"/>
</dbReference>
<dbReference type="InterPro" id="IPR011333">
    <property type="entry name" value="SKP1/BTB/POZ_sf"/>
</dbReference>
<dbReference type="InterPro" id="IPR000210">
    <property type="entry name" value="BTB/POZ_dom"/>
</dbReference>
<evidence type="ECO:0000256" key="2">
    <source>
        <dbReference type="SAM" id="MobiDB-lite"/>
    </source>
</evidence>
<evidence type="ECO:0000313" key="4">
    <source>
        <dbReference type="EMBL" id="KAL3317469.1"/>
    </source>
</evidence>
<dbReference type="SMART" id="SM00225">
    <property type="entry name" value="BTB"/>
    <property type="match status" value="1"/>
</dbReference>
<feature type="compositionally biased region" description="Low complexity" evidence="2">
    <location>
        <begin position="323"/>
        <end position="357"/>
    </location>
</feature>
<dbReference type="SUPFAM" id="SSF54695">
    <property type="entry name" value="POZ domain"/>
    <property type="match status" value="1"/>
</dbReference>
<reference evidence="4 5" key="1">
    <citation type="submission" date="2024-11" db="EMBL/GenBank/DDBJ databases">
        <title>Adaptive evolution of stress response genes in parasites aligns with host niche diversity.</title>
        <authorList>
            <person name="Hahn C."/>
            <person name="Resl P."/>
        </authorList>
    </citation>
    <scope>NUCLEOTIDE SEQUENCE [LARGE SCALE GENOMIC DNA]</scope>
    <source>
        <strain evidence="4">EGGRZ-B1_66</strain>
        <tissue evidence="4">Body</tissue>
    </source>
</reference>
<feature type="region of interest" description="Disordered" evidence="2">
    <location>
        <begin position="323"/>
        <end position="358"/>
    </location>
</feature>
<sequence>MGQYLSKKNHASYKVGNSRKRPCPSDSNKGSPLRKRLHSTYDYVYKELFVQGKGSDICILALKRTWNLHKLYIKQSPFFCAMLEGGWKENDSTKLELEITDPNVTQESLNNVFGSFYCDYITINEETVISTIAAATWFHMEDIRILCTEFMYSKVNLTNVIKYFNIAEEYNLPELIDVCVLWLARNLLILEDNLATFDLIKSIPINLMNRVINCPTMVDIFLLLLKWLFLKINPNIQYECKRKLIKDAYKYLTTDNPGFLESPAGEAYAPTFAAVRWEHVITIFKTTDRKLKNLVIPKDWLSQAFCRQWMRLLFIHESQTGASRATNNNDANTTENSFIEGNNSNSTNETSTTPYSSVCTVPGPSQNLPAEYFWRYSERCGRKMQSDTNTCSWRWTGFHFGLDLIIKYRRRAFSVVRFWDQNLVDGAITHTETHNLQIAMKVKKTVKNNQIYEMA</sequence>
<dbReference type="AlphaFoldDB" id="A0ABD2QD48"/>
<organism evidence="4 5">
    <name type="scientific">Cichlidogyrus casuarinus</name>
    <dbReference type="NCBI Taxonomy" id="1844966"/>
    <lineage>
        <taxon>Eukaryota</taxon>
        <taxon>Metazoa</taxon>
        <taxon>Spiralia</taxon>
        <taxon>Lophotrochozoa</taxon>
        <taxon>Platyhelminthes</taxon>
        <taxon>Monogenea</taxon>
        <taxon>Monopisthocotylea</taxon>
        <taxon>Dactylogyridea</taxon>
        <taxon>Ancyrocephalidae</taxon>
        <taxon>Cichlidogyrus</taxon>
    </lineage>
</organism>
<feature type="compositionally biased region" description="Basic residues" evidence="2">
    <location>
        <begin position="7"/>
        <end position="22"/>
    </location>
</feature>
<dbReference type="EMBL" id="JBJKFK010000379">
    <property type="protein sequence ID" value="KAL3317469.1"/>
    <property type="molecule type" value="Genomic_DNA"/>
</dbReference>
<comment type="caution">
    <text evidence="4">The sequence shown here is derived from an EMBL/GenBank/DDBJ whole genome shotgun (WGS) entry which is preliminary data.</text>
</comment>
<dbReference type="Proteomes" id="UP001626550">
    <property type="component" value="Unassembled WGS sequence"/>
</dbReference>
<keyword evidence="5" id="KW-1185">Reference proteome</keyword>
<feature type="domain" description="BTB" evidence="3">
    <location>
        <begin position="55"/>
        <end position="125"/>
    </location>
</feature>
<keyword evidence="1" id="KW-0217">Developmental protein</keyword>
<dbReference type="Pfam" id="PF00651">
    <property type="entry name" value="BTB"/>
    <property type="match status" value="1"/>
</dbReference>
<accession>A0ABD2QD48</accession>
<evidence type="ECO:0000313" key="5">
    <source>
        <dbReference type="Proteomes" id="UP001626550"/>
    </source>
</evidence>
<dbReference type="Gene3D" id="3.30.710.10">
    <property type="entry name" value="Potassium Channel Kv1.1, Chain A"/>
    <property type="match status" value="1"/>
</dbReference>
<name>A0ABD2QD48_9PLAT</name>
<proteinExistence type="predicted"/>